<evidence type="ECO:0000313" key="5">
    <source>
        <dbReference type="Proteomes" id="UP000274131"/>
    </source>
</evidence>
<reference evidence="6" key="1">
    <citation type="submission" date="2017-02" db="UniProtKB">
        <authorList>
            <consortium name="WormBaseParasite"/>
        </authorList>
    </citation>
    <scope>IDENTIFICATION</scope>
</reference>
<evidence type="ECO:0000256" key="1">
    <source>
        <dbReference type="ARBA" id="ARBA00023015"/>
    </source>
</evidence>
<dbReference type="WBParaSite" id="EVEC_0000921501-mRNA-1">
    <property type="protein sequence ID" value="EVEC_0000921501-mRNA-1"/>
    <property type="gene ID" value="EVEC_0000921501"/>
</dbReference>
<dbReference type="Proteomes" id="UP000274131">
    <property type="component" value="Unassembled WGS sequence"/>
</dbReference>
<keyword evidence="2" id="KW-0804">Transcription</keyword>
<reference evidence="4 5" key="2">
    <citation type="submission" date="2018-10" db="EMBL/GenBank/DDBJ databases">
        <authorList>
            <consortium name="Pathogen Informatics"/>
        </authorList>
    </citation>
    <scope>NUCLEOTIDE SEQUENCE [LARGE SCALE GENOMIC DNA]</scope>
</reference>
<dbReference type="EMBL" id="UXUI01009539">
    <property type="protein sequence ID" value="VDD93905.1"/>
    <property type="molecule type" value="Genomic_DNA"/>
</dbReference>
<keyword evidence="1" id="KW-0805">Transcription regulation</keyword>
<keyword evidence="3" id="KW-0675">Receptor</keyword>
<dbReference type="InterPro" id="IPR035500">
    <property type="entry name" value="NHR-like_dom_sf"/>
</dbReference>
<dbReference type="AlphaFoldDB" id="A0A0N4VEU1"/>
<evidence type="ECO:0000256" key="3">
    <source>
        <dbReference type="ARBA" id="ARBA00023170"/>
    </source>
</evidence>
<dbReference type="SUPFAM" id="SSF48508">
    <property type="entry name" value="Nuclear receptor ligand-binding domain"/>
    <property type="match status" value="1"/>
</dbReference>
<organism evidence="6">
    <name type="scientific">Enterobius vermicularis</name>
    <name type="common">Human pinworm</name>
    <dbReference type="NCBI Taxonomy" id="51028"/>
    <lineage>
        <taxon>Eukaryota</taxon>
        <taxon>Metazoa</taxon>
        <taxon>Ecdysozoa</taxon>
        <taxon>Nematoda</taxon>
        <taxon>Chromadorea</taxon>
        <taxon>Rhabditida</taxon>
        <taxon>Spirurina</taxon>
        <taxon>Oxyuridomorpha</taxon>
        <taxon>Oxyuroidea</taxon>
        <taxon>Oxyuridae</taxon>
        <taxon>Enterobius</taxon>
    </lineage>
</organism>
<evidence type="ECO:0000313" key="6">
    <source>
        <dbReference type="WBParaSite" id="EVEC_0000921501-mRNA-1"/>
    </source>
</evidence>
<accession>A0A0N4VEU1</accession>
<name>A0A0N4VEU1_ENTVE</name>
<keyword evidence="5" id="KW-1185">Reference proteome</keyword>
<protein>
    <submittedName>
        <fullName evidence="6">NR LBD domain-containing protein</fullName>
    </submittedName>
</protein>
<gene>
    <name evidence="4" type="ORF">EVEC_LOCUS8656</name>
</gene>
<sequence>MDNPPEESSLENVNIKPLDSDYTDILENGHTVLSEDQSEIPNEFNTGNEMEVEMCSPDRLLHEDFIDASDELLIVEPRRSFDFNVELLRATCESLYEGMEASEAFLYIGARLPFYGSSNVCIFGKEPFPRRIDETRTLGPVECDLPCSSNSLKPALFSPATSQLNFVSCNGAGMAQQSETDGIASEVYNWLPKKRYKIDLIDRHFEDFYSRVAHPIIRAFKTTQRTLFFIDRSLSFFPGSLEHLAQKMGLIGCLEYFDRRLSQTKLDMYSFAESFIDFCMLSEDAKRTVVKKTFFEMSLVAYSVTCAMSNKGSLMTSNKILPSTFLGFCQEELARRFDAMVASCLKSLVRQSLGWELGAVVCAWILNQGMKAQDTYGYVPKLEKCLRYKFRTFEHPEQEWKYLSHTVYKLRRTRLMYEDLSGYAHCASVCQPINEPHLDLTPVQYYPV</sequence>
<evidence type="ECO:0000256" key="2">
    <source>
        <dbReference type="ARBA" id="ARBA00023163"/>
    </source>
</evidence>
<evidence type="ECO:0000313" key="4">
    <source>
        <dbReference type="EMBL" id="VDD93905.1"/>
    </source>
</evidence>
<proteinExistence type="predicted"/>